<evidence type="ECO:0000313" key="4">
    <source>
        <dbReference type="Proteomes" id="UP001432000"/>
    </source>
</evidence>
<name>A0ABZ2PFA3_9NOCA</name>
<keyword evidence="1" id="KW-0812">Transmembrane</keyword>
<evidence type="ECO:0000259" key="2">
    <source>
        <dbReference type="Pfam" id="PF14219"/>
    </source>
</evidence>
<feature type="transmembrane region" description="Helical" evidence="1">
    <location>
        <begin position="24"/>
        <end position="52"/>
    </location>
</feature>
<feature type="transmembrane region" description="Helical" evidence="1">
    <location>
        <begin position="117"/>
        <end position="136"/>
    </location>
</feature>
<accession>A0ABZ2PFA3</accession>
<dbReference type="RefSeq" id="WP_338887567.1">
    <property type="nucleotide sequence ID" value="NZ_CP147846.1"/>
</dbReference>
<keyword evidence="1" id="KW-0472">Membrane</keyword>
<gene>
    <name evidence="3" type="ORF">WDS16_21585</name>
</gene>
<organism evidence="3 4">
    <name type="scientific">Rhodococcus sovatensis</name>
    <dbReference type="NCBI Taxonomy" id="1805840"/>
    <lineage>
        <taxon>Bacteria</taxon>
        <taxon>Bacillati</taxon>
        <taxon>Actinomycetota</taxon>
        <taxon>Actinomycetes</taxon>
        <taxon>Mycobacteriales</taxon>
        <taxon>Nocardiaceae</taxon>
        <taxon>Rhodococcus</taxon>
    </lineage>
</organism>
<dbReference type="InterPro" id="IPR025565">
    <property type="entry name" value="DUF4328"/>
</dbReference>
<feature type="transmembrane region" description="Helical" evidence="1">
    <location>
        <begin position="186"/>
        <end position="208"/>
    </location>
</feature>
<sequence>MPRWGLIDRPITTHIEREPRLQRWAGAASGLLVLVVALLVLAAFAELFRYGILLYNRTRLVSQTTLVLSDAVVLFAEVASVCIGIAAAVASVCWLVDRRRSIFDRAGVRDPRRARGIFVGSLVPVLSLAMPGVFLTELVDVRGRADQGRLRVLVRIWWAAWVVNWVLVLAATLWRFRDSLQAQANGVLFSAFVALAAAVVAILTLVLVRSVDGLRWRGGARAAPTRWVVAVPGATAVSDVSAVPRETKEVATEASRAAEQPEKAAVS</sequence>
<evidence type="ECO:0000256" key="1">
    <source>
        <dbReference type="SAM" id="Phobius"/>
    </source>
</evidence>
<evidence type="ECO:0000313" key="3">
    <source>
        <dbReference type="EMBL" id="WXG67788.1"/>
    </source>
</evidence>
<dbReference type="Proteomes" id="UP001432000">
    <property type="component" value="Chromosome"/>
</dbReference>
<feature type="transmembrane region" description="Helical" evidence="1">
    <location>
        <begin position="72"/>
        <end position="96"/>
    </location>
</feature>
<keyword evidence="1" id="KW-1133">Transmembrane helix</keyword>
<dbReference type="EMBL" id="CP147846">
    <property type="protein sequence ID" value="WXG67788.1"/>
    <property type="molecule type" value="Genomic_DNA"/>
</dbReference>
<proteinExistence type="predicted"/>
<keyword evidence="4" id="KW-1185">Reference proteome</keyword>
<protein>
    <submittedName>
        <fullName evidence="3">DUF4328 domain-containing protein</fullName>
    </submittedName>
</protein>
<dbReference type="Pfam" id="PF14219">
    <property type="entry name" value="DUF4328"/>
    <property type="match status" value="1"/>
</dbReference>
<feature type="domain" description="DUF4328" evidence="2">
    <location>
        <begin position="57"/>
        <end position="212"/>
    </location>
</feature>
<reference evidence="3 4" key="1">
    <citation type="submission" date="2024-03" db="EMBL/GenBank/DDBJ databases">
        <title>Natural products discovery in diverse microorganisms through a two-stage MS feature dereplication strategy.</title>
        <authorList>
            <person name="Zhang R."/>
        </authorList>
    </citation>
    <scope>NUCLEOTIDE SEQUENCE [LARGE SCALE GENOMIC DNA]</scope>
    <source>
        <strain evidence="3 4">18930</strain>
    </source>
</reference>
<feature type="transmembrane region" description="Helical" evidence="1">
    <location>
        <begin position="156"/>
        <end position="174"/>
    </location>
</feature>